<dbReference type="InterPro" id="IPR000719">
    <property type="entry name" value="Prot_kinase_dom"/>
</dbReference>
<dbReference type="PANTHER" id="PTHR48014:SF7">
    <property type="entry name" value="SERINE_THREONINE-PROTEIN KINASE BLUS1"/>
    <property type="match status" value="1"/>
</dbReference>
<dbReference type="EMBL" id="JANAVB010030817">
    <property type="protein sequence ID" value="KAJ6812941.1"/>
    <property type="molecule type" value="Genomic_DNA"/>
</dbReference>
<evidence type="ECO:0000256" key="4">
    <source>
        <dbReference type="SAM" id="MobiDB-lite"/>
    </source>
</evidence>
<dbReference type="FunFam" id="3.30.200.20:FF:000099">
    <property type="entry name" value="Serine/threonine-protein kinase BLUS1"/>
    <property type="match status" value="1"/>
</dbReference>
<dbReference type="Gene3D" id="1.10.510.10">
    <property type="entry name" value="Transferase(Phosphotransferase) domain 1"/>
    <property type="match status" value="1"/>
</dbReference>
<feature type="binding site" evidence="2">
    <location>
        <position position="48"/>
    </location>
    <ligand>
        <name>ATP</name>
        <dbReference type="ChEBI" id="CHEBI:30616"/>
    </ligand>
</feature>
<keyword evidence="2" id="KW-0067">ATP-binding</keyword>
<feature type="domain" description="Protein kinase" evidence="5">
    <location>
        <begin position="18"/>
        <end position="292"/>
    </location>
</feature>
<organism evidence="6 7">
    <name type="scientific">Iris pallida</name>
    <name type="common">Sweet iris</name>
    <dbReference type="NCBI Taxonomy" id="29817"/>
    <lineage>
        <taxon>Eukaryota</taxon>
        <taxon>Viridiplantae</taxon>
        <taxon>Streptophyta</taxon>
        <taxon>Embryophyta</taxon>
        <taxon>Tracheophyta</taxon>
        <taxon>Spermatophyta</taxon>
        <taxon>Magnoliopsida</taxon>
        <taxon>Liliopsida</taxon>
        <taxon>Asparagales</taxon>
        <taxon>Iridaceae</taxon>
        <taxon>Iridoideae</taxon>
        <taxon>Irideae</taxon>
        <taxon>Iris</taxon>
    </lineage>
</organism>
<evidence type="ECO:0000256" key="1">
    <source>
        <dbReference type="ARBA" id="ARBA00008874"/>
    </source>
</evidence>
<dbReference type="Gene3D" id="3.30.200.20">
    <property type="entry name" value="Phosphorylase Kinase, domain 1"/>
    <property type="match status" value="1"/>
</dbReference>
<dbReference type="InterPro" id="IPR017441">
    <property type="entry name" value="Protein_kinase_ATP_BS"/>
</dbReference>
<reference evidence="6" key="2">
    <citation type="submission" date="2023-04" db="EMBL/GenBank/DDBJ databases">
        <authorList>
            <person name="Bruccoleri R.E."/>
            <person name="Oakeley E.J."/>
            <person name="Faust A.-M."/>
            <person name="Dessus-Babus S."/>
            <person name="Altorfer M."/>
            <person name="Burckhardt D."/>
            <person name="Oertli M."/>
            <person name="Naumann U."/>
            <person name="Petersen F."/>
            <person name="Wong J."/>
        </authorList>
    </citation>
    <scope>NUCLEOTIDE SEQUENCE</scope>
    <source>
        <strain evidence="6">GSM-AAB239-AS_SAM_17_03QT</strain>
        <tissue evidence="6">Leaf</tissue>
    </source>
</reference>
<dbReference type="InterPro" id="IPR047173">
    <property type="entry name" value="STRAD_A/B-like"/>
</dbReference>
<dbReference type="GO" id="GO:0043539">
    <property type="term" value="F:protein serine/threonine kinase activator activity"/>
    <property type="evidence" value="ECO:0007669"/>
    <property type="project" value="InterPro"/>
</dbReference>
<dbReference type="PROSITE" id="PS50011">
    <property type="entry name" value="PROTEIN_KINASE_DOM"/>
    <property type="match status" value="1"/>
</dbReference>
<evidence type="ECO:0000313" key="6">
    <source>
        <dbReference type="EMBL" id="KAJ6812941.1"/>
    </source>
</evidence>
<protein>
    <submittedName>
        <fullName evidence="6">Serine/threonine-protein kinase BLUS1</fullName>
    </submittedName>
</protein>
<name>A0AAX6FA79_IRIPA</name>
<dbReference type="Proteomes" id="UP001140949">
    <property type="component" value="Unassembled WGS sequence"/>
</dbReference>
<dbReference type="InterPro" id="IPR011009">
    <property type="entry name" value="Kinase-like_dom_sf"/>
</dbReference>
<reference evidence="6" key="1">
    <citation type="journal article" date="2023" name="GigaByte">
        <title>Genome assembly of the bearded iris, Iris pallida Lam.</title>
        <authorList>
            <person name="Bruccoleri R.E."/>
            <person name="Oakeley E.J."/>
            <person name="Faust A.M.E."/>
            <person name="Altorfer M."/>
            <person name="Dessus-Babus S."/>
            <person name="Burckhardt D."/>
            <person name="Oertli M."/>
            <person name="Naumann U."/>
            <person name="Petersen F."/>
            <person name="Wong J."/>
        </authorList>
    </citation>
    <scope>NUCLEOTIDE SEQUENCE</scope>
    <source>
        <strain evidence="6">GSM-AAB239-AS_SAM_17_03QT</strain>
    </source>
</reference>
<dbReference type="PROSITE" id="PS00107">
    <property type="entry name" value="PROTEIN_KINASE_ATP"/>
    <property type="match status" value="1"/>
</dbReference>
<dbReference type="SMART" id="SM00220">
    <property type="entry name" value="S_TKc"/>
    <property type="match status" value="1"/>
</dbReference>
<proteinExistence type="inferred from homology"/>
<dbReference type="GO" id="GO:0005524">
    <property type="term" value="F:ATP binding"/>
    <property type="evidence" value="ECO:0007669"/>
    <property type="project" value="UniProtKB-UniRule"/>
</dbReference>
<accession>A0AAX6FA79</accession>
<keyword evidence="7" id="KW-1185">Reference proteome</keyword>
<dbReference type="Pfam" id="PF00069">
    <property type="entry name" value="Pkinase"/>
    <property type="match status" value="1"/>
</dbReference>
<dbReference type="GO" id="GO:0004672">
    <property type="term" value="F:protein kinase activity"/>
    <property type="evidence" value="ECO:0007669"/>
    <property type="project" value="InterPro"/>
</dbReference>
<keyword evidence="6" id="KW-0808">Transferase</keyword>
<dbReference type="AlphaFoldDB" id="A0AAX6FA79"/>
<keyword evidence="3" id="KW-0175">Coiled coil</keyword>
<evidence type="ECO:0000313" key="7">
    <source>
        <dbReference type="Proteomes" id="UP001140949"/>
    </source>
</evidence>
<comment type="similarity">
    <text evidence="1">Belongs to the protein kinase superfamily. STE Ser/Thr protein kinase family. STE20 subfamily.</text>
</comment>
<dbReference type="PANTHER" id="PTHR48014">
    <property type="entry name" value="SERINE/THREONINE-PROTEIN KINASE FRAY2"/>
    <property type="match status" value="1"/>
</dbReference>
<keyword evidence="6" id="KW-0418">Kinase</keyword>
<evidence type="ECO:0000256" key="3">
    <source>
        <dbReference type="SAM" id="Coils"/>
    </source>
</evidence>
<evidence type="ECO:0000259" key="5">
    <source>
        <dbReference type="PROSITE" id="PS50011"/>
    </source>
</evidence>
<feature type="coiled-coil region" evidence="3">
    <location>
        <begin position="432"/>
        <end position="466"/>
    </location>
</feature>
<evidence type="ECO:0000256" key="2">
    <source>
        <dbReference type="PROSITE-ProRule" id="PRU10141"/>
    </source>
</evidence>
<sequence length="479" mass="53432">MECEDGRKVSFPLDPHSYCLLHEIGSGVSAVVYKAACLALDSTPVAIKSIDLERSRANLDNVRCEAKAMVLLSHPNVLRAHCSFIVDSHLWVVMPFMAAGSLHSIISSSFPDGLPEPAIAVILREILCALSYLHNQGHIHRDIKAGNILLDSDGTVKLADFGVSASIYEPSHSSRLSFSPSSFLSELAGTPYWMAPEVIHSRVGYGMKADIWSFGITALELAHGRPPLSHLPISKSFMMRITNRLRLEDAHDQKNAKKKKFSKAFKDMVSACLSHDPSKRPSADKLLRHPFFRNRKSSDYLVKNVLQVVPPVEKRSDEKIIETDRDESSAPVVKTRRVSGWNFDGDVLELSPVYPGDTEQGAKVDKEEDEKEGTETTNALMKGSLVPNLVYLLGSLDVQRGMVMNVLAYCGGGEKTEEDLWEERERQLLGFVGRMQQTVDELRIELQREEEKNACLEELLQNLKRRSRSSSSSSEEEQL</sequence>
<comment type="caution">
    <text evidence="6">The sequence shown here is derived from an EMBL/GenBank/DDBJ whole genome shotgun (WGS) entry which is preliminary data.</text>
</comment>
<dbReference type="SUPFAM" id="SSF56112">
    <property type="entry name" value="Protein kinase-like (PK-like)"/>
    <property type="match status" value="1"/>
</dbReference>
<gene>
    <name evidence="6" type="ORF">M6B38_146395</name>
</gene>
<feature type="region of interest" description="Disordered" evidence="4">
    <location>
        <begin position="352"/>
        <end position="376"/>
    </location>
</feature>
<keyword evidence="2" id="KW-0547">Nucleotide-binding</keyword>